<sequence>MTRTEPSWVFNLANGQALPKLREVNPSQFDIPHGHQSLFPVRVSDKILYLSFIDQPTPTYFLCPDRGPAQQLDTQKTERQLLAGLLCNLSGRINAITIFGRIMKFPEYLHEPAIDYLAGHKELLARIYQGNLHEALKSLNQSLGAITQRAMIVAKIASELVKAAPADRQKIISNYRRDYPEAWLEQARSRATAIEEEQHQSASEADPEFKFEF</sequence>
<name>A0A2X2CCG6_PSELU</name>
<organism evidence="1 2">
    <name type="scientific">Pseudomonas luteola</name>
    <dbReference type="NCBI Taxonomy" id="47886"/>
    <lineage>
        <taxon>Bacteria</taxon>
        <taxon>Pseudomonadati</taxon>
        <taxon>Pseudomonadota</taxon>
        <taxon>Gammaproteobacteria</taxon>
        <taxon>Pseudomonadales</taxon>
        <taxon>Pseudomonadaceae</taxon>
        <taxon>Pseudomonas</taxon>
    </lineage>
</organism>
<dbReference type="EMBL" id="UAUF01000010">
    <property type="protein sequence ID" value="SPZ05218.1"/>
    <property type="molecule type" value="Genomic_DNA"/>
</dbReference>
<evidence type="ECO:0000313" key="1">
    <source>
        <dbReference type="EMBL" id="SPZ05218.1"/>
    </source>
</evidence>
<reference evidence="1 2" key="1">
    <citation type="submission" date="2018-06" db="EMBL/GenBank/DDBJ databases">
        <authorList>
            <consortium name="Pathogen Informatics"/>
            <person name="Doyle S."/>
        </authorList>
    </citation>
    <scope>NUCLEOTIDE SEQUENCE [LARGE SCALE GENOMIC DNA]</scope>
    <source>
        <strain evidence="1 2">NCTC11842</strain>
    </source>
</reference>
<dbReference type="RefSeq" id="WP_112297693.1">
    <property type="nucleotide sequence ID" value="NZ_DAMAAI010000024.1"/>
</dbReference>
<dbReference type="AlphaFoldDB" id="A0A2X2CCG6"/>
<gene>
    <name evidence="1" type="ORF">NCTC11842_01653</name>
</gene>
<dbReference type="Proteomes" id="UP000250443">
    <property type="component" value="Unassembled WGS sequence"/>
</dbReference>
<protein>
    <submittedName>
        <fullName evidence="1">Uncharacterized protein</fullName>
    </submittedName>
</protein>
<proteinExistence type="predicted"/>
<evidence type="ECO:0000313" key="2">
    <source>
        <dbReference type="Proteomes" id="UP000250443"/>
    </source>
</evidence>
<accession>A0A2X2CCG6</accession>